<dbReference type="InterPro" id="IPR036019">
    <property type="entry name" value="MscL_channel"/>
</dbReference>
<keyword evidence="8 10" id="KW-0472">Membrane</keyword>
<comment type="subunit">
    <text evidence="10">Homopentamer.</text>
</comment>
<proteinExistence type="inferred from homology"/>
<dbReference type="PANTHER" id="PTHR30266">
    <property type="entry name" value="MECHANOSENSITIVE CHANNEL MSCL"/>
    <property type="match status" value="1"/>
</dbReference>
<feature type="transmembrane region" description="Helical" evidence="10">
    <location>
        <begin position="65"/>
        <end position="86"/>
    </location>
</feature>
<keyword evidence="7 10" id="KW-0406">Ion transport</keyword>
<evidence type="ECO:0000313" key="11">
    <source>
        <dbReference type="EMBL" id="MCU9613581.1"/>
    </source>
</evidence>
<dbReference type="Pfam" id="PF01741">
    <property type="entry name" value="MscL"/>
    <property type="match status" value="1"/>
</dbReference>
<comment type="function">
    <text evidence="10">Channel that opens in response to stretch forces in the membrane lipid bilayer. May participate in the regulation of osmotic pressure changes within the cell.</text>
</comment>
<dbReference type="InterPro" id="IPR037673">
    <property type="entry name" value="MSC/AndL"/>
</dbReference>
<evidence type="ECO:0000256" key="3">
    <source>
        <dbReference type="ARBA" id="ARBA00022448"/>
    </source>
</evidence>
<accession>A0AAE3IUC5</accession>
<comment type="caution">
    <text evidence="11">The sequence shown here is derived from an EMBL/GenBank/DDBJ whole genome shotgun (WGS) entry which is preliminary data.</text>
</comment>
<keyword evidence="12" id="KW-1185">Reference proteome</keyword>
<dbReference type="Proteomes" id="UP001209318">
    <property type="component" value="Unassembled WGS sequence"/>
</dbReference>
<keyword evidence="9 10" id="KW-0407">Ion channel</keyword>
<organism evidence="11 12">
    <name type="scientific">Perspicuibacillus lycopersici</name>
    <dbReference type="NCBI Taxonomy" id="1325689"/>
    <lineage>
        <taxon>Bacteria</taxon>
        <taxon>Bacillati</taxon>
        <taxon>Bacillota</taxon>
        <taxon>Bacilli</taxon>
        <taxon>Bacillales</taxon>
        <taxon>Bacillaceae</taxon>
        <taxon>Perspicuibacillus</taxon>
    </lineage>
</organism>
<dbReference type="RefSeq" id="WP_263072823.1">
    <property type="nucleotide sequence ID" value="NZ_JAOUSF010000003.1"/>
</dbReference>
<keyword evidence="3 10" id="KW-0813">Transport</keyword>
<dbReference type="NCBIfam" id="NF001843">
    <property type="entry name" value="PRK00567.1-4"/>
    <property type="match status" value="1"/>
</dbReference>
<protein>
    <recommendedName>
        <fullName evidence="10">Large-conductance mechanosensitive channel</fullName>
    </recommendedName>
</protein>
<evidence type="ECO:0000256" key="6">
    <source>
        <dbReference type="ARBA" id="ARBA00022989"/>
    </source>
</evidence>
<keyword evidence="6 10" id="KW-1133">Transmembrane helix</keyword>
<evidence type="ECO:0000256" key="1">
    <source>
        <dbReference type="ARBA" id="ARBA00004651"/>
    </source>
</evidence>
<sequence length="132" mass="15102">MWKEFKEFAMKGNVLDLAVGVLIGTAFNKIVSSLVNDLIMPIFGLFIGKGDFSELHFKQIKYGSFIQSILDFLIIGFSLFIVVKVINKIKTFREKEEAAEKKEEAKNISMEQQLLTEIRDLLKERSNSQGHE</sequence>
<dbReference type="Gene3D" id="1.10.1200.120">
    <property type="entry name" value="Large-conductance mechanosensitive channel, MscL, domain 1"/>
    <property type="match status" value="1"/>
</dbReference>
<comment type="subcellular location">
    <subcellularLocation>
        <location evidence="1 10">Cell membrane</location>
        <topology evidence="1 10">Multi-pass membrane protein</topology>
    </subcellularLocation>
</comment>
<feature type="transmembrane region" description="Helical" evidence="10">
    <location>
        <begin position="12"/>
        <end position="31"/>
    </location>
</feature>
<dbReference type="GO" id="GO:0005886">
    <property type="term" value="C:plasma membrane"/>
    <property type="evidence" value="ECO:0007669"/>
    <property type="project" value="UniProtKB-SubCell"/>
</dbReference>
<evidence type="ECO:0000256" key="5">
    <source>
        <dbReference type="ARBA" id="ARBA00022692"/>
    </source>
</evidence>
<evidence type="ECO:0000256" key="8">
    <source>
        <dbReference type="ARBA" id="ARBA00023136"/>
    </source>
</evidence>
<name>A0AAE3IUC5_9BACI</name>
<evidence type="ECO:0000256" key="9">
    <source>
        <dbReference type="ARBA" id="ARBA00023303"/>
    </source>
</evidence>
<dbReference type="SUPFAM" id="SSF81330">
    <property type="entry name" value="Gated mechanosensitive channel"/>
    <property type="match status" value="1"/>
</dbReference>
<keyword evidence="4 10" id="KW-1003">Cell membrane</keyword>
<dbReference type="AlphaFoldDB" id="A0AAE3IUC5"/>
<evidence type="ECO:0000313" key="12">
    <source>
        <dbReference type="Proteomes" id="UP001209318"/>
    </source>
</evidence>
<dbReference type="GO" id="GO:0008381">
    <property type="term" value="F:mechanosensitive monoatomic ion channel activity"/>
    <property type="evidence" value="ECO:0007669"/>
    <property type="project" value="UniProtKB-UniRule"/>
</dbReference>
<keyword evidence="5 10" id="KW-0812">Transmembrane</keyword>
<evidence type="ECO:0000256" key="4">
    <source>
        <dbReference type="ARBA" id="ARBA00022475"/>
    </source>
</evidence>
<dbReference type="InterPro" id="IPR001185">
    <property type="entry name" value="MS_channel"/>
</dbReference>
<dbReference type="PANTHER" id="PTHR30266:SF2">
    <property type="entry name" value="LARGE-CONDUCTANCE MECHANOSENSITIVE CHANNEL"/>
    <property type="match status" value="1"/>
</dbReference>
<dbReference type="EMBL" id="JAOUSF010000003">
    <property type="protein sequence ID" value="MCU9613581.1"/>
    <property type="molecule type" value="Genomic_DNA"/>
</dbReference>
<comment type="similarity">
    <text evidence="2 10">Belongs to the MscL family.</text>
</comment>
<evidence type="ECO:0000256" key="7">
    <source>
        <dbReference type="ARBA" id="ARBA00023065"/>
    </source>
</evidence>
<reference evidence="11" key="1">
    <citation type="submission" date="2022-10" db="EMBL/GenBank/DDBJ databases">
        <title>Description of Fervidibacillus gen. nov. in the family Fervidibacillaceae fam. nov. with two species, Fervidibacillus albus sp. nov., and Fervidibacillus halotolerans sp. nov., isolated from tidal flat sediments.</title>
        <authorList>
            <person name="Kwon K.K."/>
            <person name="Yang S.-H."/>
        </authorList>
    </citation>
    <scope>NUCLEOTIDE SEQUENCE</scope>
    <source>
        <strain evidence="11">JCM 19140</strain>
    </source>
</reference>
<dbReference type="PROSITE" id="PS01327">
    <property type="entry name" value="MSCL"/>
    <property type="match status" value="1"/>
</dbReference>
<evidence type="ECO:0000256" key="2">
    <source>
        <dbReference type="ARBA" id="ARBA00007254"/>
    </source>
</evidence>
<dbReference type="HAMAP" id="MF_00115">
    <property type="entry name" value="MscL"/>
    <property type="match status" value="1"/>
</dbReference>
<dbReference type="PRINTS" id="PR01264">
    <property type="entry name" value="MECHCHANNEL"/>
</dbReference>
<dbReference type="NCBIfam" id="TIGR00220">
    <property type="entry name" value="mscL"/>
    <property type="match status" value="1"/>
</dbReference>
<dbReference type="InterPro" id="IPR019823">
    <property type="entry name" value="Mechanosensitive_channel_CS"/>
</dbReference>
<evidence type="ECO:0000256" key="10">
    <source>
        <dbReference type="HAMAP-Rule" id="MF_00115"/>
    </source>
</evidence>
<gene>
    <name evidence="10 11" type="primary">mscL</name>
    <name evidence="11" type="ORF">OEV98_08415</name>
</gene>